<dbReference type="Pfam" id="PF23228">
    <property type="entry name" value="zf_PCFS4"/>
    <property type="match status" value="1"/>
</dbReference>
<dbReference type="InterPro" id="IPR006569">
    <property type="entry name" value="CID_dom"/>
</dbReference>
<evidence type="ECO:0000256" key="1">
    <source>
        <dbReference type="ARBA" id="ARBA00022664"/>
    </source>
</evidence>
<dbReference type="GO" id="GO:0031124">
    <property type="term" value="P:mRNA 3'-end processing"/>
    <property type="evidence" value="ECO:0007669"/>
    <property type="project" value="InterPro"/>
</dbReference>
<dbReference type="PANTHER" id="PTHR15921">
    <property type="entry name" value="PRE-MRNA CLEAVAGE COMPLEX II"/>
    <property type="match status" value="1"/>
</dbReference>
<dbReference type="Gene3D" id="1.25.40.90">
    <property type="match status" value="1"/>
</dbReference>
<dbReference type="InterPro" id="IPR008942">
    <property type="entry name" value="ENTH_VHS"/>
</dbReference>
<keyword evidence="6" id="KW-1185">Reference proteome</keyword>
<feature type="region of interest" description="Disordered" evidence="3">
    <location>
        <begin position="601"/>
        <end position="628"/>
    </location>
</feature>
<gene>
    <name evidence="7" type="primary">LOC110774912</name>
</gene>
<dbReference type="InterPro" id="IPR057242">
    <property type="entry name" value="PCFS4-like"/>
</dbReference>
<dbReference type="InterPro" id="IPR013087">
    <property type="entry name" value="Znf_C2H2_type"/>
</dbReference>
<keyword evidence="1" id="KW-0507">mRNA processing</keyword>
<dbReference type="FunFam" id="1.25.40.90:FF:000023">
    <property type="entry name" value="polyadenylation and cleavage factor homolog 4"/>
    <property type="match status" value="1"/>
</dbReference>
<accession>A0A9R0HRA2</accession>
<dbReference type="Proteomes" id="UP000813463">
    <property type="component" value="Chromosome 5"/>
</dbReference>
<feature type="region of interest" description="Disordered" evidence="3">
    <location>
        <begin position="427"/>
        <end position="466"/>
    </location>
</feature>
<dbReference type="GO" id="GO:0008270">
    <property type="term" value="F:zinc ion binding"/>
    <property type="evidence" value="ECO:0007669"/>
    <property type="project" value="UniProtKB-KW"/>
</dbReference>
<dbReference type="PROSITE" id="PS00028">
    <property type="entry name" value="ZINC_FINGER_C2H2_1"/>
    <property type="match status" value="1"/>
</dbReference>
<sequence length="1035" mass="113042">MEMESSRRPPFDRSNLISKKPRLTEDSTLGGRQFQQPPLQRSAIGLGSGSTRFRANERDRESDDSVRGSLQQFQQHQELVNQYKTALAELTFNSKPIITNLTIIAGENLQAAKAIAATICANIIEVPAEQKLPSLYLLDSIVKNIGRDYIKYFATKLPEVFCKAYRHVDPSVHSGMRHLFGTWKGVFPPQALQIIEKELGFLTAVNGASSGTTTSKSERQPQSIHVNPKYLEARHRFQQSSKMKGTDIGLSDVGSSEDAERPERTTGAGTERPWMDPTIKMHNMRPQREPLRESGLPKQGGAVYGDYENASGISRPLSTSGGKPSEKLNGQRWLGAGREGEESISGEKNGFDIKRIPKYTAVRPASSSIPSVQKQPRFAAEISESWKNSEEEEFMWDDMGTKAMDPGATPVLKKEIWSEDLEKVEMSRHLPKWKSQTEVRSNFEREHSADSLSSEQKDQLPLGHPRSSHWKMQELHQADSSSPLLQQMGPHSVIGPSSVAVSSFGVPTTAVSASAGSIGRLSLGHSVISQRPPSPLLSKRDPRQSLVEKDHMRSYSLVRTDPRAASLSGQLNARVRDKTSQDSVPSRLQNLSVQKLEAQALQKTPSPTPFQQRPVPPAEKLSNSKTELSDIVQKAQQLLGSSMMKKGASPDTLNPIAGDMQGQSNVSSLLAAVMKSGLLSGSSASEHIGLRPPPTTPLASQSTLVSSKDATASSGPRDSTGTIPRSKVEKTPLVSPISPSAIMSSTLAQTSNVAAAKSNPLSILSTLISKGLISAPQTEAAAAVSVKSEAQLQAQSPITATVTAGTAPPVSKVSAAIPESSTENISAFELDEKKPDTVQSMKEVKDPIGYEFRPRVLRDLHPAVIDRLSENLPHRCIACGLRFKLQERLARHSEWHAFKNSIPNCLNKPSRRWYSKPADWVAGKAGFPFGYHSTCLIEGFSRMREENEKMVPADESQCVCLLCGELFEDFYSQERDEWMFKGAVYLSTTSGSTEEGGSCSESDSQKLIVHANCMSGDTTRDLGSIRGIKVQEKGT</sequence>
<feature type="compositionally biased region" description="Basic and acidic residues" evidence="3">
    <location>
        <begin position="435"/>
        <end position="449"/>
    </location>
</feature>
<feature type="region of interest" description="Disordered" evidence="3">
    <location>
        <begin position="684"/>
        <end position="734"/>
    </location>
</feature>
<feature type="compositionally biased region" description="Basic and acidic residues" evidence="3">
    <location>
        <begin position="538"/>
        <end position="552"/>
    </location>
</feature>
<evidence type="ECO:0000313" key="7">
    <source>
        <dbReference type="RefSeq" id="XP_021835205.1"/>
    </source>
</evidence>
<dbReference type="GO" id="GO:0006369">
    <property type="term" value="P:termination of RNA polymerase II transcription"/>
    <property type="evidence" value="ECO:0000318"/>
    <property type="project" value="GO_Central"/>
</dbReference>
<dbReference type="RefSeq" id="XP_021835205.1">
    <property type="nucleotide sequence ID" value="XM_021979513.2"/>
</dbReference>
<dbReference type="InterPro" id="IPR047415">
    <property type="entry name" value="Pcf11_CID"/>
</dbReference>
<feature type="compositionally biased region" description="Basic and acidic residues" evidence="3">
    <location>
        <begin position="1"/>
        <end position="11"/>
    </location>
</feature>
<evidence type="ECO:0000259" key="5">
    <source>
        <dbReference type="PROSITE" id="PS51391"/>
    </source>
</evidence>
<dbReference type="OrthoDB" id="2129491at2759"/>
<evidence type="ECO:0000256" key="3">
    <source>
        <dbReference type="SAM" id="MobiDB-lite"/>
    </source>
</evidence>
<keyword evidence="2" id="KW-0863">Zinc-finger</keyword>
<dbReference type="GO" id="GO:0000993">
    <property type="term" value="F:RNA polymerase II complex binding"/>
    <property type="evidence" value="ECO:0000318"/>
    <property type="project" value="GO_Central"/>
</dbReference>
<keyword evidence="2" id="KW-0479">Metal-binding</keyword>
<evidence type="ECO:0000256" key="2">
    <source>
        <dbReference type="PROSITE-ProRule" id="PRU00042"/>
    </source>
</evidence>
<dbReference type="CDD" id="cd16982">
    <property type="entry name" value="CID_Pcf11"/>
    <property type="match status" value="1"/>
</dbReference>
<feature type="region of interest" description="Disordered" evidence="3">
    <location>
        <begin position="1"/>
        <end position="67"/>
    </location>
</feature>
<dbReference type="AlphaFoldDB" id="A0A9R0HRA2"/>
<reference evidence="6" key="1">
    <citation type="journal article" date="2021" name="Nat. Commun.">
        <title>Genomic analyses provide insights into spinach domestication and the genetic basis of agronomic traits.</title>
        <authorList>
            <person name="Cai X."/>
            <person name="Sun X."/>
            <person name="Xu C."/>
            <person name="Sun H."/>
            <person name="Wang X."/>
            <person name="Ge C."/>
            <person name="Zhang Z."/>
            <person name="Wang Q."/>
            <person name="Fei Z."/>
            <person name="Jiao C."/>
            <person name="Wang Q."/>
        </authorList>
    </citation>
    <scope>NUCLEOTIDE SEQUENCE [LARGE SCALE GENOMIC DNA]</scope>
    <source>
        <strain evidence="6">cv. Varoflay</strain>
    </source>
</reference>
<dbReference type="PROSITE" id="PS50157">
    <property type="entry name" value="ZINC_FINGER_C2H2_2"/>
    <property type="match status" value="1"/>
</dbReference>
<feature type="compositionally biased region" description="Polar residues" evidence="3">
    <location>
        <begin position="697"/>
        <end position="723"/>
    </location>
</feature>
<dbReference type="GeneID" id="110774912"/>
<feature type="region of interest" description="Disordered" evidence="3">
    <location>
        <begin position="313"/>
        <end position="348"/>
    </location>
</feature>
<feature type="region of interest" description="Disordered" evidence="3">
    <location>
        <begin position="238"/>
        <end position="277"/>
    </location>
</feature>
<reference evidence="7" key="2">
    <citation type="submission" date="2025-08" db="UniProtKB">
        <authorList>
            <consortium name="RefSeq"/>
        </authorList>
    </citation>
    <scope>IDENTIFICATION</scope>
    <source>
        <tissue evidence="7">Leaf</tissue>
    </source>
</reference>
<feature type="domain" description="C2H2-type" evidence="4">
    <location>
        <begin position="874"/>
        <end position="901"/>
    </location>
</feature>
<dbReference type="InterPro" id="IPR045154">
    <property type="entry name" value="PCF11-like"/>
</dbReference>
<dbReference type="SMART" id="SM00582">
    <property type="entry name" value="RPR"/>
    <property type="match status" value="1"/>
</dbReference>
<dbReference type="GO" id="GO:0003729">
    <property type="term" value="F:mRNA binding"/>
    <property type="evidence" value="ECO:0000318"/>
    <property type="project" value="GO_Central"/>
</dbReference>
<dbReference type="SUPFAM" id="SSF48464">
    <property type="entry name" value="ENTH/VHS domain"/>
    <property type="match status" value="1"/>
</dbReference>
<dbReference type="GO" id="GO:0005737">
    <property type="term" value="C:cytoplasm"/>
    <property type="evidence" value="ECO:0000318"/>
    <property type="project" value="GO_Central"/>
</dbReference>
<feature type="compositionally biased region" description="Polar residues" evidence="3">
    <location>
        <begin position="601"/>
        <end position="611"/>
    </location>
</feature>
<dbReference type="PANTHER" id="PTHR15921:SF3">
    <property type="entry name" value="PRE-MRNA CLEAVAGE COMPLEX 2 PROTEIN PCF11"/>
    <property type="match status" value="1"/>
</dbReference>
<feature type="domain" description="CID" evidence="5">
    <location>
        <begin position="75"/>
        <end position="203"/>
    </location>
</feature>
<evidence type="ECO:0000259" key="4">
    <source>
        <dbReference type="PROSITE" id="PS50157"/>
    </source>
</evidence>
<evidence type="ECO:0000313" key="6">
    <source>
        <dbReference type="Proteomes" id="UP000813463"/>
    </source>
</evidence>
<keyword evidence="2" id="KW-0862">Zinc</keyword>
<feature type="region of interest" description="Disordered" evidence="3">
    <location>
        <begin position="529"/>
        <end position="552"/>
    </location>
</feature>
<dbReference type="GO" id="GO:0005849">
    <property type="term" value="C:mRNA cleavage factor complex"/>
    <property type="evidence" value="ECO:0000318"/>
    <property type="project" value="GO_Central"/>
</dbReference>
<organism evidence="6 7">
    <name type="scientific">Spinacia oleracea</name>
    <name type="common">Spinach</name>
    <dbReference type="NCBI Taxonomy" id="3562"/>
    <lineage>
        <taxon>Eukaryota</taxon>
        <taxon>Viridiplantae</taxon>
        <taxon>Streptophyta</taxon>
        <taxon>Embryophyta</taxon>
        <taxon>Tracheophyta</taxon>
        <taxon>Spermatophyta</taxon>
        <taxon>Magnoliopsida</taxon>
        <taxon>eudicotyledons</taxon>
        <taxon>Gunneridae</taxon>
        <taxon>Pentapetalae</taxon>
        <taxon>Caryophyllales</taxon>
        <taxon>Chenopodiaceae</taxon>
        <taxon>Chenopodioideae</taxon>
        <taxon>Anserineae</taxon>
        <taxon>Spinacia</taxon>
    </lineage>
</organism>
<feature type="compositionally biased region" description="Basic and acidic residues" evidence="3">
    <location>
        <begin position="54"/>
        <end position="66"/>
    </location>
</feature>
<protein>
    <submittedName>
        <fullName evidence="7">Polyadenylation and cleavage factor homolog 4 isoform X1</fullName>
    </submittedName>
</protein>
<dbReference type="Pfam" id="PF04818">
    <property type="entry name" value="CID"/>
    <property type="match status" value="1"/>
</dbReference>
<name>A0A9R0HRA2_SPIOL</name>
<dbReference type="PROSITE" id="PS51391">
    <property type="entry name" value="CID"/>
    <property type="match status" value="1"/>
</dbReference>
<dbReference type="KEGG" id="soe:110774912"/>
<proteinExistence type="predicted"/>